<dbReference type="EMBL" id="JBHMAR010000007">
    <property type="protein sequence ID" value="MFB9735245.1"/>
    <property type="molecule type" value="Genomic_DNA"/>
</dbReference>
<evidence type="ECO:0008006" key="3">
    <source>
        <dbReference type="Google" id="ProtNLM"/>
    </source>
</evidence>
<accession>A0ABV5VBP4</accession>
<evidence type="ECO:0000313" key="2">
    <source>
        <dbReference type="Proteomes" id="UP001589703"/>
    </source>
</evidence>
<protein>
    <recommendedName>
        <fullName evidence="3">DUF4034 domain-containing protein</fullName>
    </recommendedName>
</protein>
<proteinExistence type="predicted"/>
<reference evidence="1 2" key="1">
    <citation type="submission" date="2024-09" db="EMBL/GenBank/DDBJ databases">
        <authorList>
            <person name="Sun Q."/>
            <person name="Mori K."/>
        </authorList>
    </citation>
    <scope>NUCLEOTIDE SEQUENCE [LARGE SCALE GENOMIC DNA]</scope>
    <source>
        <strain evidence="1 2">JCM 10918</strain>
    </source>
</reference>
<gene>
    <name evidence="1" type="ORF">ACFFRO_08885</name>
</gene>
<dbReference type="RefSeq" id="WP_383228044.1">
    <property type="nucleotide sequence ID" value="NZ_JBHMAR010000007.1"/>
</dbReference>
<dbReference type="Proteomes" id="UP001589703">
    <property type="component" value="Unassembled WGS sequence"/>
</dbReference>
<name>A0ABV5VBP4_9ACTN</name>
<keyword evidence="2" id="KW-1185">Reference proteome</keyword>
<comment type="caution">
    <text evidence="1">The sequence shown here is derived from an EMBL/GenBank/DDBJ whole genome shotgun (WGS) entry which is preliminary data.</text>
</comment>
<sequence length="311" mass="34340">MGLFRRRTGNTPRLAPELDDAALGRVLRGLTTTSGTGPQDILVARIEQLLRDTGDDWDRRGHRVTVLAGAAPALARRWSRKHPHSADALALHAWADVLAARLTGRLDDPAATLDLCRRAADAAPADPTPWVALLAALCVEGRPSGALTPVWREIAARDPWNREACLTVFDHLSPDRHGSLAARREFLDDLTTVMPERMPPVCLPLAAAVDQYHRELSGHGLGALVAARFWEQPHTAHLLDRVAARWPQPGHLLHAARIADLNLLAYALTKAGRTDQARQVFDATDGLVSAWPWQYEGDPLDRYVHHWRRCA</sequence>
<organism evidence="1 2">
    <name type="scientific">Streptomyces thermocoprophilus</name>
    <dbReference type="NCBI Taxonomy" id="78356"/>
    <lineage>
        <taxon>Bacteria</taxon>
        <taxon>Bacillati</taxon>
        <taxon>Actinomycetota</taxon>
        <taxon>Actinomycetes</taxon>
        <taxon>Kitasatosporales</taxon>
        <taxon>Streptomycetaceae</taxon>
        <taxon>Streptomyces</taxon>
    </lineage>
</organism>
<evidence type="ECO:0000313" key="1">
    <source>
        <dbReference type="EMBL" id="MFB9735245.1"/>
    </source>
</evidence>